<name>A0A2T8IGX4_9POAL</name>
<feature type="region of interest" description="Disordered" evidence="1">
    <location>
        <begin position="40"/>
        <end position="68"/>
    </location>
</feature>
<evidence type="ECO:0000313" key="2">
    <source>
        <dbReference type="EMBL" id="PVH36912.1"/>
    </source>
</evidence>
<feature type="compositionally biased region" description="Polar residues" evidence="1">
    <location>
        <begin position="43"/>
        <end position="68"/>
    </location>
</feature>
<sequence>MLLSKWSRSSTPRLASSLQSPGALRLSHLAGAPSRLAVAASMDGTTSSHQGTKYRGQQQNSSPGLLKN</sequence>
<reference evidence="2" key="1">
    <citation type="submission" date="2018-04" db="EMBL/GenBank/DDBJ databases">
        <title>WGS assembly of Panicum hallii.</title>
        <authorList>
            <person name="Lovell J."/>
            <person name="Jenkins J."/>
            <person name="Lowry D."/>
            <person name="Mamidi S."/>
            <person name="Sreedasyam A."/>
            <person name="Weng X."/>
            <person name="Barry K."/>
            <person name="Bonette J."/>
            <person name="Campitelli B."/>
            <person name="Daum C."/>
            <person name="Gordon S."/>
            <person name="Gould B."/>
            <person name="Lipzen A."/>
            <person name="Macqueen A."/>
            <person name="Palacio-Mejia J."/>
            <person name="Plott C."/>
            <person name="Shakirov E."/>
            <person name="Shu S."/>
            <person name="Yoshinaga Y."/>
            <person name="Zane M."/>
            <person name="Rokhsar D."/>
            <person name="Grimwood J."/>
            <person name="Schmutz J."/>
            <person name="Juenger T."/>
        </authorList>
    </citation>
    <scope>NUCLEOTIDE SEQUENCE [LARGE SCALE GENOMIC DNA]</scope>
    <source>
        <strain evidence="2">FIL2</strain>
    </source>
</reference>
<organism evidence="2">
    <name type="scientific">Panicum hallii</name>
    <dbReference type="NCBI Taxonomy" id="206008"/>
    <lineage>
        <taxon>Eukaryota</taxon>
        <taxon>Viridiplantae</taxon>
        <taxon>Streptophyta</taxon>
        <taxon>Embryophyta</taxon>
        <taxon>Tracheophyta</taxon>
        <taxon>Spermatophyta</taxon>
        <taxon>Magnoliopsida</taxon>
        <taxon>Liliopsida</taxon>
        <taxon>Poales</taxon>
        <taxon>Poaceae</taxon>
        <taxon>PACMAD clade</taxon>
        <taxon>Panicoideae</taxon>
        <taxon>Panicodae</taxon>
        <taxon>Paniceae</taxon>
        <taxon>Panicinae</taxon>
        <taxon>Panicum</taxon>
        <taxon>Panicum sect. Panicum</taxon>
    </lineage>
</organism>
<dbReference type="Proteomes" id="UP000243499">
    <property type="component" value="Chromosome 6"/>
</dbReference>
<dbReference type="AlphaFoldDB" id="A0A2T8IGX4"/>
<accession>A0A2T8IGX4</accession>
<evidence type="ECO:0000256" key="1">
    <source>
        <dbReference type="SAM" id="MobiDB-lite"/>
    </source>
</evidence>
<protein>
    <submittedName>
        <fullName evidence="2">Uncharacterized protein</fullName>
    </submittedName>
</protein>
<proteinExistence type="predicted"/>
<gene>
    <name evidence="2" type="ORF">PAHAL_6G196800</name>
</gene>
<feature type="region of interest" description="Disordered" evidence="1">
    <location>
        <begin position="1"/>
        <end position="20"/>
    </location>
</feature>
<dbReference type="EMBL" id="CM008051">
    <property type="protein sequence ID" value="PVH36912.1"/>
    <property type="molecule type" value="Genomic_DNA"/>
</dbReference>
<dbReference type="Gramene" id="PVH36912">
    <property type="protein sequence ID" value="PVH36912"/>
    <property type="gene ID" value="PAHAL_6G196800"/>
</dbReference>